<dbReference type="SUPFAM" id="SSF143011">
    <property type="entry name" value="RelE-like"/>
    <property type="match status" value="1"/>
</dbReference>
<dbReference type="AlphaFoldDB" id="V2XPC9"/>
<accession>V2XPC9</accession>
<dbReference type="HOGENOM" id="CLU_169492_2_0_9"/>
<evidence type="ECO:0000313" key="8">
    <source>
        <dbReference type="EMBL" id="ESL04034.1"/>
    </source>
</evidence>
<dbReference type="EMBL" id="ACIL03000006">
    <property type="protein sequence ID" value="ESL04034.1"/>
    <property type="molecule type" value="Genomic_DNA"/>
</dbReference>
<keyword evidence="4" id="KW-0255">Endonuclease</keyword>
<dbReference type="GO" id="GO:0016787">
    <property type="term" value="F:hydrolase activity"/>
    <property type="evidence" value="ECO:0007669"/>
    <property type="project" value="UniProtKB-KW"/>
</dbReference>
<dbReference type="InterPro" id="IPR035093">
    <property type="entry name" value="RelE/ParE_toxin_dom_sf"/>
</dbReference>
<dbReference type="eggNOG" id="COG4115">
    <property type="taxonomic scope" value="Bacteria"/>
</dbReference>
<name>V2XPC9_9FIRM</name>
<evidence type="ECO:0000256" key="7">
    <source>
        <dbReference type="ARBA" id="ARBA00050056"/>
    </source>
</evidence>
<evidence type="ECO:0000256" key="1">
    <source>
        <dbReference type="ARBA" id="ARBA00008172"/>
    </source>
</evidence>
<dbReference type="NCBIfam" id="TIGR02116">
    <property type="entry name" value="toxin_Txe_YoeB"/>
    <property type="match status" value="1"/>
</dbReference>
<dbReference type="GO" id="GO:0045892">
    <property type="term" value="P:negative regulation of DNA-templated transcription"/>
    <property type="evidence" value="ECO:0007669"/>
    <property type="project" value="TreeGrafter"/>
</dbReference>
<dbReference type="STRING" id="592026.GCWU0000282_000754"/>
<keyword evidence="3" id="KW-0540">Nuclease</keyword>
<keyword evidence="5" id="KW-0378">Hydrolase</keyword>
<organism evidence="8 9">
    <name type="scientific">Catonella morbi ATCC 51271</name>
    <dbReference type="NCBI Taxonomy" id="592026"/>
    <lineage>
        <taxon>Bacteria</taxon>
        <taxon>Bacillati</taxon>
        <taxon>Bacillota</taxon>
        <taxon>Clostridia</taxon>
        <taxon>Lachnospirales</taxon>
        <taxon>Lachnospiraceae</taxon>
        <taxon>Catonella</taxon>
    </lineage>
</organism>
<dbReference type="Gene3D" id="3.30.2310.20">
    <property type="entry name" value="RelE-like"/>
    <property type="match status" value="1"/>
</dbReference>
<evidence type="ECO:0000256" key="3">
    <source>
        <dbReference type="ARBA" id="ARBA00022722"/>
    </source>
</evidence>
<evidence type="ECO:0000313" key="9">
    <source>
        <dbReference type="Proteomes" id="UP000018227"/>
    </source>
</evidence>
<dbReference type="GO" id="GO:0004519">
    <property type="term" value="F:endonuclease activity"/>
    <property type="evidence" value="ECO:0007669"/>
    <property type="project" value="UniProtKB-KW"/>
</dbReference>
<dbReference type="PANTHER" id="PTHR38039">
    <property type="entry name" value="TOXIN YOEB"/>
    <property type="match status" value="1"/>
</dbReference>
<keyword evidence="2" id="KW-1277">Toxin-antitoxin system</keyword>
<evidence type="ECO:0000256" key="6">
    <source>
        <dbReference type="ARBA" id="ARBA00030388"/>
    </source>
</evidence>
<sequence length="86" mass="10482">MNIVFTPTAWQHYLEWQKEDKKIVKRINELIKSIDREGILRGIGKPEILKYRKVCSRRITDEHRLVYNLDSNNNLIIYTCKYHYEE</sequence>
<dbReference type="PANTHER" id="PTHR38039:SF1">
    <property type="entry name" value="TOXIN YOEB"/>
    <property type="match status" value="1"/>
</dbReference>
<dbReference type="RefSeq" id="WP_023353642.1">
    <property type="nucleotide sequence ID" value="NZ_KI535366.1"/>
</dbReference>
<proteinExistence type="inferred from homology"/>
<dbReference type="Pfam" id="PF06769">
    <property type="entry name" value="YoeB_toxin"/>
    <property type="match status" value="1"/>
</dbReference>
<protein>
    <recommendedName>
        <fullName evidence="7">Endoribonuclease YoeB</fullName>
    </recommendedName>
    <alternativeName>
        <fullName evidence="6">Putative mRNA interferase YoeB</fullName>
    </alternativeName>
</protein>
<gene>
    <name evidence="8" type="ORF">GCWU0000282_000754</name>
</gene>
<dbReference type="OrthoDB" id="9801102at2"/>
<keyword evidence="9" id="KW-1185">Reference proteome</keyword>
<dbReference type="InterPro" id="IPR009614">
    <property type="entry name" value="YoeB_toxin"/>
</dbReference>
<reference evidence="8 9" key="1">
    <citation type="submission" date="2013-06" db="EMBL/GenBank/DDBJ databases">
        <authorList>
            <person name="Weinstock G."/>
            <person name="Sodergren E."/>
            <person name="Clifton S."/>
            <person name="Fulton L."/>
            <person name="Fulton B."/>
            <person name="Courtney L."/>
            <person name="Fronick C."/>
            <person name="Harrison M."/>
            <person name="Strong C."/>
            <person name="Farmer C."/>
            <person name="Delahaunty K."/>
            <person name="Markovic C."/>
            <person name="Hall O."/>
            <person name="Minx P."/>
            <person name="Tomlinson C."/>
            <person name="Mitreva M."/>
            <person name="Nelson J."/>
            <person name="Hou S."/>
            <person name="Wollam A."/>
            <person name="Pepin K.H."/>
            <person name="Johnson M."/>
            <person name="Bhonagiri V."/>
            <person name="Nash W.E."/>
            <person name="Warren W."/>
            <person name="Chinwalla A."/>
            <person name="Mardis E.R."/>
            <person name="Wilson R.K."/>
        </authorList>
    </citation>
    <scope>NUCLEOTIDE SEQUENCE [LARGE SCALE GENOMIC DNA]</scope>
    <source>
        <strain evidence="8 9">ATCC 51271</strain>
    </source>
</reference>
<comment type="caution">
    <text evidence="8">The sequence shown here is derived from an EMBL/GenBank/DDBJ whole genome shotgun (WGS) entry which is preliminary data.</text>
</comment>
<dbReference type="GO" id="GO:0006401">
    <property type="term" value="P:RNA catabolic process"/>
    <property type="evidence" value="ECO:0007669"/>
    <property type="project" value="InterPro"/>
</dbReference>
<evidence type="ECO:0000256" key="4">
    <source>
        <dbReference type="ARBA" id="ARBA00022759"/>
    </source>
</evidence>
<comment type="similarity">
    <text evidence="1">Belongs to the YoeB family.</text>
</comment>
<evidence type="ECO:0000256" key="5">
    <source>
        <dbReference type="ARBA" id="ARBA00022801"/>
    </source>
</evidence>
<evidence type="ECO:0000256" key="2">
    <source>
        <dbReference type="ARBA" id="ARBA00022649"/>
    </source>
</evidence>
<dbReference type="Proteomes" id="UP000018227">
    <property type="component" value="Unassembled WGS sequence"/>
</dbReference>